<evidence type="ECO:0000256" key="4">
    <source>
        <dbReference type="PROSITE-ProRule" id="PRU00335"/>
    </source>
</evidence>
<evidence type="ECO:0000256" key="3">
    <source>
        <dbReference type="ARBA" id="ARBA00023163"/>
    </source>
</evidence>
<evidence type="ECO:0000313" key="7">
    <source>
        <dbReference type="Proteomes" id="UP001237448"/>
    </source>
</evidence>
<dbReference type="InterPro" id="IPR011075">
    <property type="entry name" value="TetR_C"/>
</dbReference>
<dbReference type="PANTHER" id="PTHR30055:SF148">
    <property type="entry name" value="TETR-FAMILY TRANSCRIPTIONAL REGULATOR"/>
    <property type="match status" value="1"/>
</dbReference>
<dbReference type="Proteomes" id="UP001237448">
    <property type="component" value="Unassembled WGS sequence"/>
</dbReference>
<dbReference type="InterPro" id="IPR009057">
    <property type="entry name" value="Homeodomain-like_sf"/>
</dbReference>
<dbReference type="PRINTS" id="PR00455">
    <property type="entry name" value="HTHTETR"/>
</dbReference>
<evidence type="ECO:0000256" key="2">
    <source>
        <dbReference type="ARBA" id="ARBA00023125"/>
    </source>
</evidence>
<dbReference type="InterPro" id="IPR001647">
    <property type="entry name" value="HTH_TetR"/>
</dbReference>
<dbReference type="InterPro" id="IPR050109">
    <property type="entry name" value="HTH-type_TetR-like_transc_reg"/>
</dbReference>
<dbReference type="RefSeq" id="WP_307436263.1">
    <property type="nucleotide sequence ID" value="NZ_JAUSVK010000001.1"/>
</dbReference>
<keyword evidence="1" id="KW-0805">Transcription regulation</keyword>
<feature type="domain" description="HTH tetR-type" evidence="5">
    <location>
        <begin position="17"/>
        <end position="77"/>
    </location>
</feature>
<dbReference type="SUPFAM" id="SSF48498">
    <property type="entry name" value="Tetracyclin repressor-like, C-terminal domain"/>
    <property type="match status" value="1"/>
</dbReference>
<evidence type="ECO:0000256" key="1">
    <source>
        <dbReference type="ARBA" id="ARBA00023015"/>
    </source>
</evidence>
<dbReference type="Pfam" id="PF00440">
    <property type="entry name" value="TetR_N"/>
    <property type="match status" value="1"/>
</dbReference>
<dbReference type="EMBL" id="JAUSVK010000001">
    <property type="protein sequence ID" value="MDQ0396261.1"/>
    <property type="molecule type" value="Genomic_DNA"/>
</dbReference>
<evidence type="ECO:0000313" key="6">
    <source>
        <dbReference type="EMBL" id="MDQ0396261.1"/>
    </source>
</evidence>
<dbReference type="SUPFAM" id="SSF46689">
    <property type="entry name" value="Homeodomain-like"/>
    <property type="match status" value="1"/>
</dbReference>
<reference evidence="6 7" key="1">
    <citation type="submission" date="2023-07" db="EMBL/GenBank/DDBJ databases">
        <title>Genomic Encyclopedia of Type Strains, Phase IV (KMG-IV): sequencing the most valuable type-strain genomes for metagenomic binning, comparative biology and taxonomic classification.</title>
        <authorList>
            <person name="Goeker M."/>
        </authorList>
    </citation>
    <scope>NUCLEOTIDE SEQUENCE [LARGE SCALE GENOMIC DNA]</scope>
    <source>
        <strain evidence="6 7">DSM 5896</strain>
    </source>
</reference>
<gene>
    <name evidence="6" type="ORF">J3R73_006053</name>
</gene>
<keyword evidence="3" id="KW-0804">Transcription</keyword>
<feature type="DNA-binding region" description="H-T-H motif" evidence="4">
    <location>
        <begin position="40"/>
        <end position="59"/>
    </location>
</feature>
<dbReference type="PANTHER" id="PTHR30055">
    <property type="entry name" value="HTH-TYPE TRANSCRIPTIONAL REGULATOR RUTR"/>
    <property type="match status" value="1"/>
</dbReference>
<evidence type="ECO:0000259" key="5">
    <source>
        <dbReference type="PROSITE" id="PS50977"/>
    </source>
</evidence>
<proteinExistence type="predicted"/>
<name>A0ABU0FP03_9HYPH</name>
<keyword evidence="7" id="KW-1185">Reference proteome</keyword>
<organism evidence="6 7">
    <name type="scientific">Labrys monachus</name>
    <dbReference type="NCBI Taxonomy" id="217067"/>
    <lineage>
        <taxon>Bacteria</taxon>
        <taxon>Pseudomonadati</taxon>
        <taxon>Pseudomonadota</taxon>
        <taxon>Alphaproteobacteria</taxon>
        <taxon>Hyphomicrobiales</taxon>
        <taxon>Xanthobacteraceae</taxon>
        <taxon>Labrys</taxon>
    </lineage>
</organism>
<accession>A0ABU0FP03</accession>
<dbReference type="Pfam" id="PF16859">
    <property type="entry name" value="TetR_C_11"/>
    <property type="match status" value="1"/>
</dbReference>
<dbReference type="Gene3D" id="1.10.10.60">
    <property type="entry name" value="Homeodomain-like"/>
    <property type="match status" value="1"/>
</dbReference>
<comment type="caution">
    <text evidence="6">The sequence shown here is derived from an EMBL/GenBank/DDBJ whole genome shotgun (WGS) entry which is preliminary data.</text>
</comment>
<keyword evidence="2 4" id="KW-0238">DNA-binding</keyword>
<dbReference type="Gene3D" id="1.10.357.10">
    <property type="entry name" value="Tetracycline Repressor, domain 2"/>
    <property type="match status" value="1"/>
</dbReference>
<dbReference type="InterPro" id="IPR036271">
    <property type="entry name" value="Tet_transcr_reg_TetR-rel_C_sf"/>
</dbReference>
<protein>
    <submittedName>
        <fullName evidence="6">AcrR family transcriptional regulator</fullName>
    </submittedName>
</protein>
<dbReference type="PROSITE" id="PS50977">
    <property type="entry name" value="HTH_TETR_2"/>
    <property type="match status" value="1"/>
</dbReference>
<sequence length="209" mass="23275">MSVVGERVRSAGRPRSMETHQAILQAAMHVLEQGHYRDVSVERIASSAGVGKQTIYRWYDSKADLLLDAFLARYTESLPPMMAGGEPLVNFRAYLHRLVELLPSPAMERGYRALFAEAQFERAFRERVGEFVLQRRRDFARGFVLAAIHKGLIREGVDPDLVVDMILSPIMFKFLATVTPPDQAFVDSVFDTVIAAVAPVKVSAPVKGA</sequence>